<name>A0A811V189_CERCA</name>
<evidence type="ECO:0000313" key="1">
    <source>
        <dbReference type="EMBL" id="CAD7003173.1"/>
    </source>
</evidence>
<dbReference type="AlphaFoldDB" id="A0A811V189"/>
<sequence>MQRLPAAFILLSKTSSAGSRRSDSAAQQLLTSVEHKLFSIMQVHALPMASGSVWVLS</sequence>
<reference evidence="1" key="1">
    <citation type="submission" date="2020-11" db="EMBL/GenBank/DDBJ databases">
        <authorList>
            <person name="Whitehead M."/>
        </authorList>
    </citation>
    <scope>NUCLEOTIDE SEQUENCE</scope>
    <source>
        <strain evidence="1">EGII</strain>
    </source>
</reference>
<evidence type="ECO:0000313" key="2">
    <source>
        <dbReference type="Proteomes" id="UP000606786"/>
    </source>
</evidence>
<comment type="caution">
    <text evidence="1">The sequence shown here is derived from an EMBL/GenBank/DDBJ whole genome shotgun (WGS) entry which is preliminary data.</text>
</comment>
<protein>
    <submittedName>
        <fullName evidence="1">(Mediterranean fruit fly) hypothetical protein</fullName>
    </submittedName>
</protein>
<gene>
    <name evidence="1" type="ORF">CCAP1982_LOCUS11635</name>
</gene>
<dbReference type="EMBL" id="CAJHJT010000034">
    <property type="protein sequence ID" value="CAD7003173.1"/>
    <property type="molecule type" value="Genomic_DNA"/>
</dbReference>
<keyword evidence="2" id="KW-1185">Reference proteome</keyword>
<organism evidence="1 2">
    <name type="scientific">Ceratitis capitata</name>
    <name type="common">Mediterranean fruit fly</name>
    <name type="synonym">Tephritis capitata</name>
    <dbReference type="NCBI Taxonomy" id="7213"/>
    <lineage>
        <taxon>Eukaryota</taxon>
        <taxon>Metazoa</taxon>
        <taxon>Ecdysozoa</taxon>
        <taxon>Arthropoda</taxon>
        <taxon>Hexapoda</taxon>
        <taxon>Insecta</taxon>
        <taxon>Pterygota</taxon>
        <taxon>Neoptera</taxon>
        <taxon>Endopterygota</taxon>
        <taxon>Diptera</taxon>
        <taxon>Brachycera</taxon>
        <taxon>Muscomorpha</taxon>
        <taxon>Tephritoidea</taxon>
        <taxon>Tephritidae</taxon>
        <taxon>Ceratitis</taxon>
        <taxon>Ceratitis</taxon>
    </lineage>
</organism>
<proteinExistence type="predicted"/>
<accession>A0A811V189</accession>
<dbReference type="Proteomes" id="UP000606786">
    <property type="component" value="Unassembled WGS sequence"/>
</dbReference>